<dbReference type="EMBL" id="AHFL01000006">
    <property type="protein sequence ID" value="EOO68963.1"/>
    <property type="molecule type" value="Genomic_DNA"/>
</dbReference>
<dbReference type="AlphaFoldDB" id="A0A9W5VAE9"/>
<accession>A0A9W5VAE9</accession>
<name>A0A9W5VAE9_BACCE</name>
<sequence>MKESKTIKHNEMETEYQNLLAIYEHYIYELPSKEGYTLTEEDMERLITGYCTRYERAYTVIESRLYHELRPYNKVIESL</sequence>
<comment type="caution">
    <text evidence="1">The sequence shown here is derived from an EMBL/GenBank/DDBJ whole genome shotgun (WGS) entry which is preliminary data.</text>
</comment>
<protein>
    <submittedName>
        <fullName evidence="1">Uncharacterized protein</fullName>
    </submittedName>
</protein>
<dbReference type="RefSeq" id="WP_016124438.1">
    <property type="nucleotide sequence ID" value="NZ_KB976254.1"/>
</dbReference>
<evidence type="ECO:0000313" key="1">
    <source>
        <dbReference type="EMBL" id="EOO68963.1"/>
    </source>
</evidence>
<proteinExistence type="predicted"/>
<gene>
    <name evidence="1" type="ORF">IKE_00897</name>
</gene>
<evidence type="ECO:0000313" key="2">
    <source>
        <dbReference type="Proteomes" id="UP000014023"/>
    </source>
</evidence>
<organism evidence="1 2">
    <name type="scientific">Bacillus cereus VD196</name>
    <dbReference type="NCBI Taxonomy" id="1053243"/>
    <lineage>
        <taxon>Bacteria</taxon>
        <taxon>Bacillati</taxon>
        <taxon>Bacillota</taxon>
        <taxon>Bacilli</taxon>
        <taxon>Bacillales</taxon>
        <taxon>Bacillaceae</taxon>
        <taxon>Bacillus</taxon>
        <taxon>Bacillus cereus group</taxon>
    </lineage>
</organism>
<dbReference type="Proteomes" id="UP000014023">
    <property type="component" value="Unassembled WGS sequence"/>
</dbReference>
<reference evidence="1 2" key="1">
    <citation type="submission" date="2012-12" db="EMBL/GenBank/DDBJ databases">
        <title>The Genome Sequence of Bacillus cereus VD196.</title>
        <authorList>
            <consortium name="The Broad Institute Genome Sequencing Platform"/>
            <consortium name="The Broad Institute Genome Sequencing Center for Infectious Disease"/>
            <person name="Feldgarden M."/>
            <person name="Van der Auwera G.A."/>
            <person name="Mahillon J."/>
            <person name="Duprez V."/>
            <person name="Timmery S."/>
            <person name="Mattelet C."/>
            <person name="Dierick K."/>
            <person name="Sun M."/>
            <person name="Yu Z."/>
            <person name="Zhu L."/>
            <person name="Hu X."/>
            <person name="Shank E.B."/>
            <person name="Swiecicka I."/>
            <person name="Hansen B.M."/>
            <person name="Andrup L."/>
            <person name="Walker B."/>
            <person name="Young S.K."/>
            <person name="Zeng Q."/>
            <person name="Gargeya S."/>
            <person name="Fitzgerald M."/>
            <person name="Haas B."/>
            <person name="Abouelleil A."/>
            <person name="Alvarado L."/>
            <person name="Arachchi H.M."/>
            <person name="Berlin A.M."/>
            <person name="Chapman S.B."/>
            <person name="Dewar J."/>
            <person name="Goldberg J."/>
            <person name="Griggs A."/>
            <person name="Gujja S."/>
            <person name="Hansen M."/>
            <person name="Howarth C."/>
            <person name="Imamovic A."/>
            <person name="Larimer J."/>
            <person name="McCowan C."/>
            <person name="Murphy C."/>
            <person name="Neiman D."/>
            <person name="Pearson M."/>
            <person name="Priest M."/>
            <person name="Roberts A."/>
            <person name="Saif S."/>
            <person name="Shea T."/>
            <person name="Sisk P."/>
            <person name="Sykes S."/>
            <person name="Wortman J."/>
            <person name="Nusbaum C."/>
            <person name="Birren B."/>
        </authorList>
    </citation>
    <scope>NUCLEOTIDE SEQUENCE [LARGE SCALE GENOMIC DNA]</scope>
    <source>
        <strain evidence="1 2">VD196</strain>
    </source>
</reference>